<dbReference type="EMBL" id="BAABAV010000001">
    <property type="protein sequence ID" value="GAA4269393.1"/>
    <property type="molecule type" value="Genomic_DNA"/>
</dbReference>
<evidence type="ECO:0000313" key="4">
    <source>
        <dbReference type="Proteomes" id="UP001500027"/>
    </source>
</evidence>
<comment type="caution">
    <text evidence="3">The sequence shown here is derived from an EMBL/GenBank/DDBJ whole genome shotgun (WGS) entry which is preliminary data.</text>
</comment>
<dbReference type="GO" id="GO:0016874">
    <property type="term" value="F:ligase activity"/>
    <property type="evidence" value="ECO:0007669"/>
    <property type="project" value="UniProtKB-KW"/>
</dbReference>
<keyword evidence="1 3" id="KW-0436">Ligase</keyword>
<dbReference type="Pfam" id="PF03099">
    <property type="entry name" value="BPL_LplA_LipB"/>
    <property type="match status" value="1"/>
</dbReference>
<dbReference type="Gene3D" id="3.30.930.10">
    <property type="entry name" value="Bira Bifunctional Protein, Domain 2"/>
    <property type="match status" value="1"/>
</dbReference>
<evidence type="ECO:0000313" key="3">
    <source>
        <dbReference type="EMBL" id="GAA4269393.1"/>
    </source>
</evidence>
<dbReference type="InterPro" id="IPR045864">
    <property type="entry name" value="aa-tRNA-synth_II/BPL/LPL"/>
</dbReference>
<keyword evidence="4" id="KW-1185">Reference proteome</keyword>
<protein>
    <submittedName>
        <fullName evidence="3">Biotin--[acetyl-CoA-carboxylase] ligase</fullName>
    </submittedName>
</protein>
<dbReference type="InterPro" id="IPR004408">
    <property type="entry name" value="Biotin_CoA_COase_ligase"/>
</dbReference>
<dbReference type="PROSITE" id="PS51733">
    <property type="entry name" value="BPL_LPL_CATALYTIC"/>
    <property type="match status" value="1"/>
</dbReference>
<dbReference type="PANTHER" id="PTHR12835">
    <property type="entry name" value="BIOTIN PROTEIN LIGASE"/>
    <property type="match status" value="1"/>
</dbReference>
<name>A0ABP8EAW6_9FLAO</name>
<dbReference type="SUPFAM" id="SSF55681">
    <property type="entry name" value="Class II aaRS and biotin synthetases"/>
    <property type="match status" value="1"/>
</dbReference>
<feature type="domain" description="BPL/LPL catalytic" evidence="2">
    <location>
        <begin position="1"/>
        <end position="177"/>
    </location>
</feature>
<proteinExistence type="predicted"/>
<dbReference type="CDD" id="cd16442">
    <property type="entry name" value="BPL"/>
    <property type="match status" value="1"/>
</dbReference>
<evidence type="ECO:0000259" key="2">
    <source>
        <dbReference type="PROSITE" id="PS51733"/>
    </source>
</evidence>
<dbReference type="InterPro" id="IPR004143">
    <property type="entry name" value="BPL_LPL_catalytic"/>
</dbReference>
<dbReference type="PANTHER" id="PTHR12835:SF5">
    <property type="entry name" value="BIOTIN--PROTEIN LIGASE"/>
    <property type="match status" value="1"/>
</dbReference>
<evidence type="ECO:0000256" key="1">
    <source>
        <dbReference type="ARBA" id="ARBA00022598"/>
    </source>
</evidence>
<accession>A0ABP8EAW6</accession>
<dbReference type="Proteomes" id="UP001500027">
    <property type="component" value="Unassembled WGS sequence"/>
</dbReference>
<dbReference type="NCBIfam" id="TIGR00121">
    <property type="entry name" value="birA_ligase"/>
    <property type="match status" value="1"/>
</dbReference>
<dbReference type="RefSeq" id="WP_139000697.1">
    <property type="nucleotide sequence ID" value="NZ_BAABAV010000001.1"/>
</dbReference>
<sequence length="243" mass="27150">MRIIKLDAIDSTNNYLRELSALESLLDYTVVVAEKQTQGRGQMGAVWDSEPSKNLTFSVFKNISGLNLEASYSISMITALAILKSLQDLAIPKLSIKWPNDILSEDKKICGILIENVIKEASLNASILGVGLNVNQRVFKNLPRASSLKLLSGKNYILDEVLISIVENLKQYFHIYETGNFDVLKEAYVANLFRINKPSTFKDQSGLMFSGFISGISNTGNLQVLIEDNITKEFDLKEITLMY</sequence>
<organism evidence="3 4">
    <name type="scientific">Hyunsoonleella aestuarii</name>
    <dbReference type="NCBI Taxonomy" id="912802"/>
    <lineage>
        <taxon>Bacteria</taxon>
        <taxon>Pseudomonadati</taxon>
        <taxon>Bacteroidota</taxon>
        <taxon>Flavobacteriia</taxon>
        <taxon>Flavobacteriales</taxon>
        <taxon>Flavobacteriaceae</taxon>
    </lineage>
</organism>
<gene>
    <name evidence="3" type="ORF">GCM10022257_14940</name>
</gene>
<reference evidence="4" key="1">
    <citation type="journal article" date="2019" name="Int. J. Syst. Evol. Microbiol.">
        <title>The Global Catalogue of Microorganisms (GCM) 10K type strain sequencing project: providing services to taxonomists for standard genome sequencing and annotation.</title>
        <authorList>
            <consortium name="The Broad Institute Genomics Platform"/>
            <consortium name="The Broad Institute Genome Sequencing Center for Infectious Disease"/>
            <person name="Wu L."/>
            <person name="Ma J."/>
        </authorList>
    </citation>
    <scope>NUCLEOTIDE SEQUENCE [LARGE SCALE GENOMIC DNA]</scope>
    <source>
        <strain evidence="4">JCM 17452</strain>
    </source>
</reference>